<dbReference type="Pfam" id="PF05199">
    <property type="entry name" value="GMC_oxred_C"/>
    <property type="match status" value="1"/>
</dbReference>
<evidence type="ECO:0000313" key="4">
    <source>
        <dbReference type="Proteomes" id="UP001162156"/>
    </source>
</evidence>
<sequence>MLSGIGPKHHLSEHGIRCIQDLPVGNNLQDHLIFYGLLYLIDFDIDQNLVRMAASFLNYVIFGKGPLTGAIEGVGFMKTSESTTEGDQPDVEFLFSRGSLASDRHTFSKIAFAFRDKVYDSVFKLAQRRPHWGIFPTLLYPKSKGNITLRCNNPRAPPLIYPNYFTDPENKDIKTMVEANSIHPKTSFDYWACALRTMAFTLYHQIGTTKMGPRDDPTAVVNSQLQVYGIETLR</sequence>
<feature type="domain" description="Glucose-methanol-choline oxidoreductase C-terminal" evidence="2">
    <location>
        <begin position="141"/>
        <end position="234"/>
    </location>
</feature>
<dbReference type="SUPFAM" id="SSF54373">
    <property type="entry name" value="FAD-linked reductases, C-terminal domain"/>
    <property type="match status" value="1"/>
</dbReference>
<dbReference type="AlphaFoldDB" id="A0AAV8WJ08"/>
<accession>A0AAV8WJ08</accession>
<dbReference type="GO" id="GO:0050660">
    <property type="term" value="F:flavin adenine dinucleotide binding"/>
    <property type="evidence" value="ECO:0007669"/>
    <property type="project" value="InterPro"/>
</dbReference>
<dbReference type="Gene3D" id="3.50.50.60">
    <property type="entry name" value="FAD/NAD(P)-binding domain"/>
    <property type="match status" value="1"/>
</dbReference>
<name>A0AAV8WJ08_9CUCU</name>
<dbReference type="SUPFAM" id="SSF51905">
    <property type="entry name" value="FAD/NAD(P)-binding domain"/>
    <property type="match status" value="1"/>
</dbReference>
<comment type="similarity">
    <text evidence="1">Belongs to the GMC oxidoreductase family.</text>
</comment>
<evidence type="ECO:0000259" key="2">
    <source>
        <dbReference type="Pfam" id="PF05199"/>
    </source>
</evidence>
<dbReference type="PANTHER" id="PTHR11552:SF208">
    <property type="entry name" value="RE36204P-RELATED"/>
    <property type="match status" value="1"/>
</dbReference>
<protein>
    <recommendedName>
        <fullName evidence="2">Glucose-methanol-choline oxidoreductase C-terminal domain-containing protein</fullName>
    </recommendedName>
</protein>
<comment type="caution">
    <text evidence="3">The sequence shown here is derived from an EMBL/GenBank/DDBJ whole genome shotgun (WGS) entry which is preliminary data.</text>
</comment>
<reference evidence="3" key="1">
    <citation type="journal article" date="2023" name="Insect Mol. Biol.">
        <title>Genome sequencing provides insights into the evolution of gene families encoding plant cell wall-degrading enzymes in longhorned beetles.</title>
        <authorList>
            <person name="Shin N.R."/>
            <person name="Okamura Y."/>
            <person name="Kirsch R."/>
            <person name="Pauchet Y."/>
        </authorList>
    </citation>
    <scope>NUCLEOTIDE SEQUENCE</scope>
    <source>
        <strain evidence="3">RBIC_L_NR</strain>
    </source>
</reference>
<evidence type="ECO:0000313" key="3">
    <source>
        <dbReference type="EMBL" id="KAJ8926358.1"/>
    </source>
</evidence>
<feature type="non-terminal residue" evidence="3">
    <location>
        <position position="234"/>
    </location>
</feature>
<dbReference type="Proteomes" id="UP001162156">
    <property type="component" value="Unassembled WGS sequence"/>
</dbReference>
<dbReference type="InterPro" id="IPR012132">
    <property type="entry name" value="GMC_OxRdtase"/>
</dbReference>
<dbReference type="InterPro" id="IPR007867">
    <property type="entry name" value="GMC_OxRtase_C"/>
</dbReference>
<dbReference type="Gene3D" id="3.30.560.10">
    <property type="entry name" value="Glucose Oxidase, domain 3"/>
    <property type="match status" value="1"/>
</dbReference>
<gene>
    <name evidence="3" type="ORF">NQ314_021283</name>
</gene>
<evidence type="ECO:0000256" key="1">
    <source>
        <dbReference type="ARBA" id="ARBA00010790"/>
    </source>
</evidence>
<keyword evidence="4" id="KW-1185">Reference proteome</keyword>
<dbReference type="EMBL" id="JANEYF010005906">
    <property type="protein sequence ID" value="KAJ8926358.1"/>
    <property type="molecule type" value="Genomic_DNA"/>
</dbReference>
<dbReference type="InterPro" id="IPR036188">
    <property type="entry name" value="FAD/NAD-bd_sf"/>
</dbReference>
<organism evidence="3 4">
    <name type="scientific">Rhamnusium bicolor</name>
    <dbReference type="NCBI Taxonomy" id="1586634"/>
    <lineage>
        <taxon>Eukaryota</taxon>
        <taxon>Metazoa</taxon>
        <taxon>Ecdysozoa</taxon>
        <taxon>Arthropoda</taxon>
        <taxon>Hexapoda</taxon>
        <taxon>Insecta</taxon>
        <taxon>Pterygota</taxon>
        <taxon>Neoptera</taxon>
        <taxon>Endopterygota</taxon>
        <taxon>Coleoptera</taxon>
        <taxon>Polyphaga</taxon>
        <taxon>Cucujiformia</taxon>
        <taxon>Chrysomeloidea</taxon>
        <taxon>Cerambycidae</taxon>
        <taxon>Lepturinae</taxon>
        <taxon>Rhagiini</taxon>
        <taxon>Rhamnusium</taxon>
    </lineage>
</organism>
<proteinExistence type="inferred from homology"/>
<dbReference type="PANTHER" id="PTHR11552">
    <property type="entry name" value="GLUCOSE-METHANOL-CHOLINE GMC OXIDOREDUCTASE"/>
    <property type="match status" value="1"/>
</dbReference>
<dbReference type="GO" id="GO:0016614">
    <property type="term" value="F:oxidoreductase activity, acting on CH-OH group of donors"/>
    <property type="evidence" value="ECO:0007669"/>
    <property type="project" value="InterPro"/>
</dbReference>